<evidence type="ECO:0000313" key="1">
    <source>
        <dbReference type="EMBL" id="CAK9209787.1"/>
    </source>
</evidence>
<reference evidence="1" key="1">
    <citation type="submission" date="2024-02" db="EMBL/GenBank/DDBJ databases">
        <authorList>
            <consortium name="ELIXIR-Norway"/>
            <consortium name="Elixir Norway"/>
        </authorList>
    </citation>
    <scope>NUCLEOTIDE SEQUENCE</scope>
</reference>
<dbReference type="EMBL" id="OZ019909">
    <property type="protein sequence ID" value="CAK9209787.1"/>
    <property type="molecule type" value="Genomic_DNA"/>
</dbReference>
<keyword evidence="2" id="KW-1185">Reference proteome</keyword>
<organism evidence="1 2">
    <name type="scientific">Sphagnum troendelagicum</name>
    <dbReference type="NCBI Taxonomy" id="128251"/>
    <lineage>
        <taxon>Eukaryota</taxon>
        <taxon>Viridiplantae</taxon>
        <taxon>Streptophyta</taxon>
        <taxon>Embryophyta</taxon>
        <taxon>Bryophyta</taxon>
        <taxon>Sphagnophytina</taxon>
        <taxon>Sphagnopsida</taxon>
        <taxon>Sphagnales</taxon>
        <taxon>Sphagnaceae</taxon>
        <taxon>Sphagnum</taxon>
    </lineage>
</organism>
<name>A0ABP0U0U8_9BRYO</name>
<evidence type="ECO:0000313" key="2">
    <source>
        <dbReference type="Proteomes" id="UP001497512"/>
    </source>
</evidence>
<proteinExistence type="predicted"/>
<dbReference type="Proteomes" id="UP001497512">
    <property type="component" value="Chromosome 17"/>
</dbReference>
<protein>
    <submittedName>
        <fullName evidence="1">Uncharacterized protein</fullName>
    </submittedName>
</protein>
<accession>A0ABP0U0U8</accession>
<sequence length="83" mass="9706">MKLWTSASQVGRVASLSAYKFTRFGVYPPQLLRLMRTAAQQKAAPACMHALRPPFFFHLRQRLIPKRSSFRALHYCFLLPLRR</sequence>
<gene>
    <name evidence="1" type="ORF">CSSPTR1EN2_LOCUS10076</name>
</gene>